<organism evidence="2 3">
    <name type="scientific">Rhizosphaericola mali</name>
    <dbReference type="NCBI Taxonomy" id="2545455"/>
    <lineage>
        <taxon>Bacteria</taxon>
        <taxon>Pseudomonadati</taxon>
        <taxon>Bacteroidota</taxon>
        <taxon>Chitinophagia</taxon>
        <taxon>Chitinophagales</taxon>
        <taxon>Chitinophagaceae</taxon>
        <taxon>Rhizosphaericola</taxon>
    </lineage>
</organism>
<protein>
    <recommendedName>
        <fullName evidence="4">UbiA family prenyltransferase</fullName>
    </recommendedName>
</protein>
<keyword evidence="1" id="KW-0812">Transmembrane</keyword>
<feature type="transmembrane region" description="Helical" evidence="1">
    <location>
        <begin position="275"/>
        <end position="299"/>
    </location>
</feature>
<evidence type="ECO:0000313" key="3">
    <source>
        <dbReference type="Proteomes" id="UP000292424"/>
    </source>
</evidence>
<sequence>MKKKAIDFIFLGNYYIGLLAIALSMETAFQLKVPLCDGLYYLIVALATIIYYTYAYSDLPFAFTSYNYRTAWYNRNKKMMRRSQIILTSIFLLASIWYFFKYISHIHYLVFEDYFVGFSMLFAGILYYGILPKSFLNLRKTGWLKAFTIGFVWACCVSILPLLAIKLEYNYPQPSTDLIFWYFLKNWMFCSVNAIMFDIKDYEDDSNKQLKTFVVRVGLKRTINYILIPLLSLGLVCFSIFAWNISMHWQTYLLNLLPFLLCFLITLSMKKKKSLLYYLIVIDGVLFIKAFCGIAGSLIH</sequence>
<feature type="transmembrane region" description="Helical" evidence="1">
    <location>
        <begin position="249"/>
        <end position="268"/>
    </location>
</feature>
<reference evidence="2 3" key="1">
    <citation type="submission" date="2019-09" db="EMBL/GenBank/DDBJ databases">
        <title>Complete genome sequence of Arachidicoccus sp. B3-10 isolated from apple orchard soil.</title>
        <authorList>
            <person name="Kim H.S."/>
            <person name="Han K.-I."/>
            <person name="Suh M.K."/>
            <person name="Lee K.C."/>
            <person name="Eom M.K."/>
            <person name="Kim J.-S."/>
            <person name="Kang S.W."/>
            <person name="Sin Y."/>
            <person name="Lee J.-S."/>
        </authorList>
    </citation>
    <scope>NUCLEOTIDE SEQUENCE [LARGE SCALE GENOMIC DNA]</scope>
    <source>
        <strain evidence="2 3">B3-10</strain>
    </source>
</reference>
<feature type="transmembrane region" description="Helical" evidence="1">
    <location>
        <begin position="143"/>
        <end position="167"/>
    </location>
</feature>
<keyword evidence="1" id="KW-1133">Transmembrane helix</keyword>
<dbReference type="OrthoDB" id="1452981at2"/>
<dbReference type="RefSeq" id="WP_131328400.1">
    <property type="nucleotide sequence ID" value="NZ_CP044016.1"/>
</dbReference>
<dbReference type="Proteomes" id="UP000292424">
    <property type="component" value="Chromosome"/>
</dbReference>
<feature type="transmembrane region" description="Helical" evidence="1">
    <location>
        <begin position="106"/>
        <end position="131"/>
    </location>
</feature>
<feature type="transmembrane region" description="Helical" evidence="1">
    <location>
        <begin position="39"/>
        <end position="63"/>
    </location>
</feature>
<proteinExistence type="predicted"/>
<feature type="transmembrane region" description="Helical" evidence="1">
    <location>
        <begin position="179"/>
        <end position="199"/>
    </location>
</feature>
<evidence type="ECO:0008006" key="4">
    <source>
        <dbReference type="Google" id="ProtNLM"/>
    </source>
</evidence>
<name>A0A5P2G338_9BACT</name>
<evidence type="ECO:0000256" key="1">
    <source>
        <dbReference type="SAM" id="Phobius"/>
    </source>
</evidence>
<dbReference type="EMBL" id="CP044016">
    <property type="protein sequence ID" value="QES87523.1"/>
    <property type="molecule type" value="Genomic_DNA"/>
</dbReference>
<keyword evidence="3" id="KW-1185">Reference proteome</keyword>
<dbReference type="AlphaFoldDB" id="A0A5P2G338"/>
<evidence type="ECO:0000313" key="2">
    <source>
        <dbReference type="EMBL" id="QES87523.1"/>
    </source>
</evidence>
<feature type="transmembrane region" description="Helical" evidence="1">
    <location>
        <begin position="84"/>
        <end position="100"/>
    </location>
</feature>
<dbReference type="KEGG" id="arac:E0W69_002195"/>
<feature type="transmembrane region" description="Helical" evidence="1">
    <location>
        <begin position="12"/>
        <end position="33"/>
    </location>
</feature>
<feature type="transmembrane region" description="Helical" evidence="1">
    <location>
        <begin position="223"/>
        <end position="243"/>
    </location>
</feature>
<keyword evidence="1" id="KW-0472">Membrane</keyword>
<accession>A0A5P2G338</accession>
<gene>
    <name evidence="2" type="ORF">E0W69_002195</name>
</gene>